<name>A0A9P5PSQ5_9AGAR</name>
<keyword evidence="2" id="KW-1185">Reference proteome</keyword>
<proteinExistence type="predicted"/>
<accession>A0A9P5PSQ5</accession>
<dbReference type="AlphaFoldDB" id="A0A9P5PSQ5"/>
<dbReference type="Proteomes" id="UP000772434">
    <property type="component" value="Unassembled WGS sequence"/>
</dbReference>
<gene>
    <name evidence="1" type="ORF">BDP27DRAFT_922318</name>
</gene>
<comment type="caution">
    <text evidence="1">The sequence shown here is derived from an EMBL/GenBank/DDBJ whole genome shotgun (WGS) entry which is preliminary data.</text>
</comment>
<organism evidence="1 2">
    <name type="scientific">Rhodocollybia butyracea</name>
    <dbReference type="NCBI Taxonomy" id="206335"/>
    <lineage>
        <taxon>Eukaryota</taxon>
        <taxon>Fungi</taxon>
        <taxon>Dikarya</taxon>
        <taxon>Basidiomycota</taxon>
        <taxon>Agaricomycotina</taxon>
        <taxon>Agaricomycetes</taxon>
        <taxon>Agaricomycetidae</taxon>
        <taxon>Agaricales</taxon>
        <taxon>Marasmiineae</taxon>
        <taxon>Omphalotaceae</taxon>
        <taxon>Rhodocollybia</taxon>
    </lineage>
</organism>
<protein>
    <submittedName>
        <fullName evidence="1">Uncharacterized protein</fullName>
    </submittedName>
</protein>
<evidence type="ECO:0000313" key="2">
    <source>
        <dbReference type="Proteomes" id="UP000772434"/>
    </source>
</evidence>
<dbReference type="EMBL" id="JADNRY010000075">
    <property type="protein sequence ID" value="KAF9067280.1"/>
    <property type="molecule type" value="Genomic_DNA"/>
</dbReference>
<sequence length="147" mass="16341">MASLTLKARIPRFLRCAFPWIYLPGTLYRIPHQKRHNDIPISPVARARLRALIDQTRSDLRACSKTITRSQISRVLELQESLFAPIQTLPSDVLTEIVQLAIETSRDLVLPTNPGSLSSFLGVSFYSPGSASGGETRVFHTLLSGPR</sequence>
<reference evidence="1" key="1">
    <citation type="submission" date="2020-11" db="EMBL/GenBank/DDBJ databases">
        <authorList>
            <consortium name="DOE Joint Genome Institute"/>
            <person name="Ahrendt S."/>
            <person name="Riley R."/>
            <person name="Andreopoulos W."/>
            <person name="Labutti K."/>
            <person name="Pangilinan J."/>
            <person name="Ruiz-Duenas F.J."/>
            <person name="Barrasa J.M."/>
            <person name="Sanchez-Garcia M."/>
            <person name="Camarero S."/>
            <person name="Miyauchi S."/>
            <person name="Serrano A."/>
            <person name="Linde D."/>
            <person name="Babiker R."/>
            <person name="Drula E."/>
            <person name="Ayuso-Fernandez I."/>
            <person name="Pacheco R."/>
            <person name="Padilla G."/>
            <person name="Ferreira P."/>
            <person name="Barriuso J."/>
            <person name="Kellner H."/>
            <person name="Castanera R."/>
            <person name="Alfaro M."/>
            <person name="Ramirez L."/>
            <person name="Pisabarro A.G."/>
            <person name="Kuo A."/>
            <person name="Tritt A."/>
            <person name="Lipzen A."/>
            <person name="He G."/>
            <person name="Yan M."/>
            <person name="Ng V."/>
            <person name="Cullen D."/>
            <person name="Martin F."/>
            <person name="Rosso M.-N."/>
            <person name="Henrissat B."/>
            <person name="Hibbett D."/>
            <person name="Martinez A.T."/>
            <person name="Grigoriev I.V."/>
        </authorList>
    </citation>
    <scope>NUCLEOTIDE SEQUENCE</scope>
    <source>
        <strain evidence="1">AH 40177</strain>
    </source>
</reference>
<evidence type="ECO:0000313" key="1">
    <source>
        <dbReference type="EMBL" id="KAF9067280.1"/>
    </source>
</evidence>
<dbReference type="OrthoDB" id="3365698at2759"/>